<dbReference type="Pfam" id="PF00753">
    <property type="entry name" value="Lactamase_B"/>
    <property type="match status" value="1"/>
</dbReference>
<accession>A0A1M6Y9V9</accession>
<dbReference type="Proteomes" id="UP000184016">
    <property type="component" value="Unassembled WGS sequence"/>
</dbReference>
<evidence type="ECO:0000313" key="2">
    <source>
        <dbReference type="EMBL" id="SHL15041.1"/>
    </source>
</evidence>
<dbReference type="PANTHER" id="PTHR43084:SF7">
    <property type="entry name" value="BETA-LACTAMASE DOMAIN PROTEIN"/>
    <property type="match status" value="1"/>
</dbReference>
<dbReference type="EMBL" id="FRAF01000046">
    <property type="protein sequence ID" value="SHL15041.1"/>
    <property type="molecule type" value="Genomic_DNA"/>
</dbReference>
<dbReference type="Pfam" id="PF00581">
    <property type="entry name" value="Rhodanese"/>
    <property type="match status" value="1"/>
</dbReference>
<gene>
    <name evidence="2" type="ORF">SAMN05443507_1465</name>
</gene>
<dbReference type="InterPro" id="IPR001279">
    <property type="entry name" value="Metallo-B-lactamas"/>
</dbReference>
<dbReference type="GO" id="GO:0050313">
    <property type="term" value="F:sulfur dioxygenase activity"/>
    <property type="evidence" value="ECO:0007669"/>
    <property type="project" value="InterPro"/>
</dbReference>
<dbReference type="STRING" id="1830138.SAMN05443507_1465"/>
<organism evidence="2 3">
    <name type="scientific">Alicyclobacillus tolerans</name>
    <dbReference type="NCBI Taxonomy" id="90970"/>
    <lineage>
        <taxon>Bacteria</taxon>
        <taxon>Bacillati</taxon>
        <taxon>Bacillota</taxon>
        <taxon>Bacilli</taxon>
        <taxon>Bacillales</taxon>
        <taxon>Alicyclobacillaceae</taxon>
        <taxon>Alicyclobacillus</taxon>
    </lineage>
</organism>
<dbReference type="GO" id="GO:0006749">
    <property type="term" value="P:glutathione metabolic process"/>
    <property type="evidence" value="ECO:0007669"/>
    <property type="project" value="InterPro"/>
</dbReference>
<dbReference type="RefSeq" id="WP_072875414.1">
    <property type="nucleotide sequence ID" value="NZ_FRAF01000046.1"/>
</dbReference>
<keyword evidence="3" id="KW-1185">Reference proteome</keyword>
<dbReference type="AlphaFoldDB" id="A0A1M6Y9V9"/>
<dbReference type="InterPro" id="IPR001763">
    <property type="entry name" value="Rhodanese-like_dom"/>
</dbReference>
<sequence>MVKRITVEELKKRMDSKQGVVILDVRPSNAYQEWRIQGDKVRSLNIQNSKLKEFGVESFSDIPKQQEVVTVCARGISAQEAAEWLEEKGYQASYLDGGMSAWSEFYEPVTVIKNEKYAIYQIMRLAKGCLSYVITSGQQAIIVDAGRNVERYEDFAKQLGVKITDVIDTHLHADHISGGNELAKRTGAKYWISPEETVGATFNFVPLKDGQTLTLGEAKIKVFGLHTPGHTIGSMSLLVDDKYLLSGDTLFISGLGRSDLKGHVQEMAHKMFETVTTKIAAIPDDVIVLPGHYSDFQEINTAGYVGESMSTVRKNNPMLHMTNETEFVKIAVGNVGVTPPNHETIIAINRGQLHPSKEEQAELEVGPNRCAVKH</sequence>
<evidence type="ECO:0000313" key="3">
    <source>
        <dbReference type="Proteomes" id="UP000184016"/>
    </source>
</evidence>
<dbReference type="InterPro" id="IPR044528">
    <property type="entry name" value="POD-like_MBL-fold"/>
</dbReference>
<proteinExistence type="predicted"/>
<dbReference type="SUPFAM" id="SSF52821">
    <property type="entry name" value="Rhodanese/Cell cycle control phosphatase"/>
    <property type="match status" value="1"/>
</dbReference>
<dbReference type="SMART" id="SM00849">
    <property type="entry name" value="Lactamase_B"/>
    <property type="match status" value="1"/>
</dbReference>
<feature type="domain" description="Rhodanese" evidence="1">
    <location>
        <begin position="16"/>
        <end position="111"/>
    </location>
</feature>
<dbReference type="Gene3D" id="3.40.250.10">
    <property type="entry name" value="Rhodanese-like domain"/>
    <property type="match status" value="1"/>
</dbReference>
<dbReference type="SMART" id="SM00450">
    <property type="entry name" value="RHOD"/>
    <property type="match status" value="1"/>
</dbReference>
<dbReference type="SUPFAM" id="SSF56281">
    <property type="entry name" value="Metallo-hydrolase/oxidoreductase"/>
    <property type="match status" value="1"/>
</dbReference>
<evidence type="ECO:0000259" key="1">
    <source>
        <dbReference type="PROSITE" id="PS50206"/>
    </source>
</evidence>
<name>A0A1M6Y9V9_9BACL</name>
<protein>
    <submittedName>
        <fullName evidence="2">Glyoxylase, beta-lactamase superfamily II</fullName>
    </submittedName>
</protein>
<dbReference type="InterPro" id="IPR036866">
    <property type="entry name" value="RibonucZ/Hydroxyglut_hydro"/>
</dbReference>
<dbReference type="InterPro" id="IPR051682">
    <property type="entry name" value="Mito_Persulfide_Diox"/>
</dbReference>
<dbReference type="InterPro" id="IPR036873">
    <property type="entry name" value="Rhodanese-like_dom_sf"/>
</dbReference>
<dbReference type="OrthoDB" id="9784009at2"/>
<reference evidence="3" key="1">
    <citation type="submission" date="2016-11" db="EMBL/GenBank/DDBJ databases">
        <authorList>
            <person name="Varghese N."/>
            <person name="Submissions S."/>
        </authorList>
    </citation>
    <scope>NUCLEOTIDE SEQUENCE [LARGE SCALE GENOMIC DNA]</scope>
    <source>
        <strain evidence="3">USBA-503</strain>
    </source>
</reference>
<dbReference type="CDD" id="cd07724">
    <property type="entry name" value="POD-like_MBL-fold"/>
    <property type="match status" value="1"/>
</dbReference>
<dbReference type="GO" id="GO:0070813">
    <property type="term" value="P:hydrogen sulfide metabolic process"/>
    <property type="evidence" value="ECO:0007669"/>
    <property type="project" value="TreeGrafter"/>
</dbReference>
<dbReference type="Gene3D" id="3.60.15.10">
    <property type="entry name" value="Ribonuclease Z/Hydroxyacylglutathione hydrolase-like"/>
    <property type="match status" value="1"/>
</dbReference>
<dbReference type="PROSITE" id="PS50206">
    <property type="entry name" value="RHODANESE_3"/>
    <property type="match status" value="1"/>
</dbReference>
<dbReference type="PANTHER" id="PTHR43084">
    <property type="entry name" value="PERSULFIDE DIOXYGENASE ETHE1"/>
    <property type="match status" value="1"/>
</dbReference>